<keyword evidence="6" id="KW-1185">Reference proteome</keyword>
<organism evidence="5 6">
    <name type="scientific">Littorina saxatilis</name>
    <dbReference type="NCBI Taxonomy" id="31220"/>
    <lineage>
        <taxon>Eukaryota</taxon>
        <taxon>Metazoa</taxon>
        <taxon>Spiralia</taxon>
        <taxon>Lophotrochozoa</taxon>
        <taxon>Mollusca</taxon>
        <taxon>Gastropoda</taxon>
        <taxon>Caenogastropoda</taxon>
        <taxon>Littorinimorpha</taxon>
        <taxon>Littorinoidea</taxon>
        <taxon>Littorinidae</taxon>
        <taxon>Littorina</taxon>
    </lineage>
</organism>
<dbReference type="GO" id="GO:0022857">
    <property type="term" value="F:transmembrane transporter activity"/>
    <property type="evidence" value="ECO:0007669"/>
    <property type="project" value="TreeGrafter"/>
</dbReference>
<dbReference type="EMBL" id="JBAMIC010000012">
    <property type="protein sequence ID" value="KAK7098147.1"/>
    <property type="molecule type" value="Genomic_DNA"/>
</dbReference>
<evidence type="ECO:0000256" key="1">
    <source>
        <dbReference type="ARBA" id="ARBA00004141"/>
    </source>
</evidence>
<comment type="subcellular location">
    <subcellularLocation>
        <location evidence="1">Membrane</location>
        <topology evidence="1">Multi-pass membrane protein</topology>
    </subcellularLocation>
</comment>
<keyword evidence="4" id="KW-0472">Membrane</keyword>
<dbReference type="AlphaFoldDB" id="A0AAN9G7U6"/>
<proteinExistence type="predicted"/>
<comment type="caution">
    <text evidence="5">The sequence shown here is derived from an EMBL/GenBank/DDBJ whole genome shotgun (WGS) entry which is preliminary data.</text>
</comment>
<evidence type="ECO:0000256" key="3">
    <source>
        <dbReference type="ARBA" id="ARBA00022989"/>
    </source>
</evidence>
<keyword evidence="3" id="KW-1133">Transmembrane helix</keyword>
<evidence type="ECO:0000256" key="2">
    <source>
        <dbReference type="ARBA" id="ARBA00022692"/>
    </source>
</evidence>
<evidence type="ECO:0000313" key="5">
    <source>
        <dbReference type="EMBL" id="KAK7098147.1"/>
    </source>
</evidence>
<gene>
    <name evidence="5" type="ORF">V1264_002507</name>
</gene>
<dbReference type="SUPFAM" id="SSF103473">
    <property type="entry name" value="MFS general substrate transporter"/>
    <property type="match status" value="1"/>
</dbReference>
<accession>A0AAN9G7U6</accession>
<evidence type="ECO:0000313" key="6">
    <source>
        <dbReference type="Proteomes" id="UP001374579"/>
    </source>
</evidence>
<dbReference type="PANTHER" id="PTHR11662">
    <property type="entry name" value="SOLUTE CARRIER FAMILY 17"/>
    <property type="match status" value="1"/>
</dbReference>
<name>A0AAN9G7U6_9CAEN</name>
<dbReference type="InterPro" id="IPR036259">
    <property type="entry name" value="MFS_trans_sf"/>
</dbReference>
<reference evidence="5 6" key="1">
    <citation type="submission" date="2024-02" db="EMBL/GenBank/DDBJ databases">
        <title>Chromosome-scale genome assembly of the rough periwinkle Littorina saxatilis.</title>
        <authorList>
            <person name="De Jode A."/>
            <person name="Faria R."/>
            <person name="Formenti G."/>
            <person name="Sims Y."/>
            <person name="Smith T.P."/>
            <person name="Tracey A."/>
            <person name="Wood J.M.D."/>
            <person name="Zagrodzka Z.B."/>
            <person name="Johannesson K."/>
            <person name="Butlin R.K."/>
            <person name="Leder E.H."/>
        </authorList>
    </citation>
    <scope>NUCLEOTIDE SEQUENCE [LARGE SCALE GENOMIC DNA]</scope>
    <source>
        <strain evidence="5">Snail1</strain>
        <tissue evidence="5">Muscle</tissue>
    </source>
</reference>
<evidence type="ECO:0000256" key="4">
    <source>
        <dbReference type="ARBA" id="ARBA00023136"/>
    </source>
</evidence>
<dbReference type="GO" id="GO:0006820">
    <property type="term" value="P:monoatomic anion transport"/>
    <property type="evidence" value="ECO:0007669"/>
    <property type="project" value="TreeGrafter"/>
</dbReference>
<dbReference type="GO" id="GO:0016020">
    <property type="term" value="C:membrane"/>
    <property type="evidence" value="ECO:0007669"/>
    <property type="project" value="UniProtKB-SubCell"/>
</dbReference>
<protein>
    <submittedName>
        <fullName evidence="5">Uncharacterized protein</fullName>
    </submittedName>
</protein>
<dbReference type="Proteomes" id="UP001374579">
    <property type="component" value="Unassembled WGS sequence"/>
</dbReference>
<sequence>MQADMLAGLPWLGFPICGFVTSRTVDTIRQKNVISTTKLRKIADGFAKVVPMLQLVCMVCLPDGQVAALSVLEVLCIVLMSLEGSSWVANIVDITSQYAGFVSSVAQVLSLPGSILLPLLVQFMTPHVSTLYPG</sequence>
<dbReference type="InterPro" id="IPR050382">
    <property type="entry name" value="MFS_Na/Anion_cotransporter"/>
</dbReference>
<keyword evidence="2" id="KW-0812">Transmembrane</keyword>
<dbReference type="PANTHER" id="PTHR11662:SF399">
    <property type="entry name" value="FI19708P1-RELATED"/>
    <property type="match status" value="1"/>
</dbReference>